<evidence type="ECO:0000313" key="6">
    <source>
        <dbReference type="Proteomes" id="UP000078512"/>
    </source>
</evidence>
<evidence type="ECO:0000256" key="4">
    <source>
        <dbReference type="RuleBase" id="RU363090"/>
    </source>
</evidence>
<evidence type="ECO:0000256" key="2">
    <source>
        <dbReference type="ARBA" id="ARBA00022679"/>
    </source>
</evidence>
<organism evidence="5 6">
    <name type="scientific">Linnemannia elongata AG-77</name>
    <dbReference type="NCBI Taxonomy" id="1314771"/>
    <lineage>
        <taxon>Eukaryota</taxon>
        <taxon>Fungi</taxon>
        <taxon>Fungi incertae sedis</taxon>
        <taxon>Mucoromycota</taxon>
        <taxon>Mortierellomycotina</taxon>
        <taxon>Mortierellomycetes</taxon>
        <taxon>Mortierellales</taxon>
        <taxon>Mortierellaceae</taxon>
        <taxon>Linnemannia</taxon>
    </lineage>
</organism>
<reference evidence="5 6" key="1">
    <citation type="submission" date="2016-05" db="EMBL/GenBank/DDBJ databases">
        <title>Genome sequencing reveals origins of a unique bacterial endosymbiosis in the earliest lineages of terrestrial Fungi.</title>
        <authorList>
            <consortium name="DOE Joint Genome Institute"/>
            <person name="Uehling J."/>
            <person name="Gryganskyi A."/>
            <person name="Hameed K."/>
            <person name="Tschaplinski T."/>
            <person name="Misztal P."/>
            <person name="Wu S."/>
            <person name="Desiro A."/>
            <person name="Vande Pol N."/>
            <person name="Du Z.-Y."/>
            <person name="Zienkiewicz A."/>
            <person name="Zienkiewicz K."/>
            <person name="Morin E."/>
            <person name="Tisserant E."/>
            <person name="Splivallo R."/>
            <person name="Hainaut M."/>
            <person name="Henrissat B."/>
            <person name="Ohm R."/>
            <person name="Kuo A."/>
            <person name="Yan J."/>
            <person name="Lipzen A."/>
            <person name="Nolan M."/>
            <person name="Labutti K."/>
            <person name="Barry K."/>
            <person name="Goldstein A."/>
            <person name="Labbe J."/>
            <person name="Schadt C."/>
            <person name="Tuskan G."/>
            <person name="Grigoriev I."/>
            <person name="Martin F."/>
            <person name="Vilgalys R."/>
            <person name="Bonito G."/>
        </authorList>
    </citation>
    <scope>NUCLEOTIDE SEQUENCE [LARGE SCALE GENOMIC DNA]</scope>
    <source>
        <strain evidence="5 6">AG-77</strain>
    </source>
</reference>
<dbReference type="GO" id="GO:0000824">
    <property type="term" value="F:inositol-1,4,5,6-tetrakisphosphate 3-kinase activity"/>
    <property type="evidence" value="ECO:0007669"/>
    <property type="project" value="TreeGrafter"/>
</dbReference>
<gene>
    <name evidence="5" type="ORF">K457DRAFT_66380</name>
</gene>
<keyword evidence="6" id="KW-1185">Reference proteome</keyword>
<dbReference type="InterPro" id="IPR038286">
    <property type="entry name" value="IPK_sf"/>
</dbReference>
<dbReference type="GO" id="GO:0046854">
    <property type="term" value="P:phosphatidylinositol phosphate biosynthetic process"/>
    <property type="evidence" value="ECO:0007669"/>
    <property type="project" value="TreeGrafter"/>
</dbReference>
<evidence type="ECO:0000256" key="3">
    <source>
        <dbReference type="ARBA" id="ARBA00022777"/>
    </source>
</evidence>
<dbReference type="Pfam" id="PF03770">
    <property type="entry name" value="IPK"/>
    <property type="match status" value="1"/>
</dbReference>
<dbReference type="AlphaFoldDB" id="A0A197KG41"/>
<proteinExistence type="inferred from homology"/>
<dbReference type="PANTHER" id="PTHR12400:SF21">
    <property type="entry name" value="KINASE"/>
    <property type="match status" value="1"/>
</dbReference>
<sequence>PALPLVPFTNQVGGHASFLRFSNKAICKPVSENEQVFYEYLEAHHPEVLPFIPAYLGRGMLPSDPVPGKYILLEDLTDGLKAPCILDIKMGTRQYGIWASEKKMKSQMRKCQKTTSYETGIRICGMQAYNTTTGRFLFQNKYYGRKLTKETLPLTLREFFFNGSEVVLAHIPILLTKLRELAKIIKTLNGYRFYASSLLIYYDGDNAPQLPSVIDFAHCTPGIYDEDAMPPYPPMHPDEPDKGYLLGLKNLMMIFRNIWDENGGDESVSLVWLKQEEELWYGVWE</sequence>
<dbReference type="InterPro" id="IPR005522">
    <property type="entry name" value="IPK"/>
</dbReference>
<dbReference type="GO" id="GO:0008440">
    <property type="term" value="F:inositol-1,4,5-trisphosphate 3-kinase activity"/>
    <property type="evidence" value="ECO:0007669"/>
    <property type="project" value="TreeGrafter"/>
</dbReference>
<comment type="similarity">
    <text evidence="1 4">Belongs to the inositol phosphokinase (IPK) family.</text>
</comment>
<dbReference type="Gene3D" id="3.30.470.160">
    <property type="entry name" value="Inositol polyphosphate kinase"/>
    <property type="match status" value="1"/>
</dbReference>
<dbReference type="Proteomes" id="UP000078512">
    <property type="component" value="Unassembled WGS sequence"/>
</dbReference>
<dbReference type="STRING" id="1314771.A0A197KG41"/>
<dbReference type="GO" id="GO:0032958">
    <property type="term" value="P:inositol phosphate biosynthetic process"/>
    <property type="evidence" value="ECO:0007669"/>
    <property type="project" value="InterPro"/>
</dbReference>
<protein>
    <recommendedName>
        <fullName evidence="4">Kinase</fullName>
        <ecNumber evidence="4">2.7.-.-</ecNumber>
    </recommendedName>
</protein>
<dbReference type="GO" id="GO:0005634">
    <property type="term" value="C:nucleus"/>
    <property type="evidence" value="ECO:0007669"/>
    <property type="project" value="TreeGrafter"/>
</dbReference>
<dbReference type="EC" id="2.7.-.-" evidence="4"/>
<dbReference type="SUPFAM" id="SSF56104">
    <property type="entry name" value="SAICAR synthase-like"/>
    <property type="match status" value="1"/>
</dbReference>
<dbReference type="PANTHER" id="PTHR12400">
    <property type="entry name" value="INOSITOL POLYPHOSPHATE KINASE"/>
    <property type="match status" value="1"/>
</dbReference>
<evidence type="ECO:0000313" key="5">
    <source>
        <dbReference type="EMBL" id="OAQ35641.1"/>
    </source>
</evidence>
<dbReference type="GO" id="GO:0005737">
    <property type="term" value="C:cytoplasm"/>
    <property type="evidence" value="ECO:0007669"/>
    <property type="project" value="TreeGrafter"/>
</dbReference>
<dbReference type="EMBL" id="KV442014">
    <property type="protein sequence ID" value="OAQ35641.1"/>
    <property type="molecule type" value="Genomic_DNA"/>
</dbReference>
<feature type="non-terminal residue" evidence="5">
    <location>
        <position position="1"/>
    </location>
</feature>
<keyword evidence="3 4" id="KW-0418">Kinase</keyword>
<dbReference type="OrthoDB" id="2573163at2759"/>
<evidence type="ECO:0000256" key="1">
    <source>
        <dbReference type="ARBA" id="ARBA00007374"/>
    </source>
</evidence>
<name>A0A197KG41_9FUNG</name>
<keyword evidence="2 4" id="KW-0808">Transferase</keyword>
<accession>A0A197KG41</accession>